<dbReference type="Gene3D" id="3.20.20.120">
    <property type="entry name" value="Enolase-like C-terminal domain"/>
    <property type="match status" value="1"/>
</dbReference>
<dbReference type="GO" id="GO:0000287">
    <property type="term" value="F:magnesium ion binding"/>
    <property type="evidence" value="ECO:0007669"/>
    <property type="project" value="TreeGrafter"/>
</dbReference>
<dbReference type="GO" id="GO:0016052">
    <property type="term" value="P:carbohydrate catabolic process"/>
    <property type="evidence" value="ECO:0007669"/>
    <property type="project" value="TreeGrafter"/>
</dbReference>
<dbReference type="CDD" id="cd03316">
    <property type="entry name" value="MR_like"/>
    <property type="match status" value="1"/>
</dbReference>
<dbReference type="SFLD" id="SFLDG00179">
    <property type="entry name" value="mandelate_racemase"/>
    <property type="match status" value="1"/>
</dbReference>
<dbReference type="SMART" id="SM00922">
    <property type="entry name" value="MR_MLE"/>
    <property type="match status" value="1"/>
</dbReference>
<accession>A0A7S9IHL5</accession>
<evidence type="ECO:0000256" key="3">
    <source>
        <dbReference type="ARBA" id="ARBA00022842"/>
    </source>
</evidence>
<sequence>MKISDIKTYRVKIPLRESIQFSWEPFPNTHFEFILIEVVNSKGIKGYSATQFTAQTEVAIRGLKPLLKGLDVEDFLANDRLLELGSWFFGRIGAIEVALLDLLAKEENLPLYKLFRGNRKRIRVYASTGRLAKAEEIINLIKKYYDIGIDIVKIRFHRITINDDLNIVKEIRKEFGEQIKIAVDANQAWGLVSPFWNRYDALKVAKELERYNIEWLEEPLFKDDIEGYAWLRRNTSVKIAAGELEHNFWIFKKFIEENALDIVQADAIYSNGISECIKIALMAQVNGLLFLPHAWDPGLGWLANLHLTASLPESLTPYLETPLDPLWWFNDVIQFAFKEGIEIQNGYVRVPEKEGLGIELDMEKIKKFIT</sequence>
<organism evidence="5 6">
    <name type="scientific">Saccharolobus solfataricus</name>
    <name type="common">Sulfolobus solfataricus</name>
    <dbReference type="NCBI Taxonomy" id="2287"/>
    <lineage>
        <taxon>Archaea</taxon>
        <taxon>Thermoproteota</taxon>
        <taxon>Thermoprotei</taxon>
        <taxon>Sulfolobales</taxon>
        <taxon>Sulfolobaceae</taxon>
        <taxon>Saccharolobus</taxon>
    </lineage>
</organism>
<dbReference type="Pfam" id="PF02746">
    <property type="entry name" value="MR_MLE_N"/>
    <property type="match status" value="1"/>
</dbReference>
<dbReference type="EMBL" id="CP050869">
    <property type="protein sequence ID" value="QPG49296.1"/>
    <property type="molecule type" value="Genomic_DNA"/>
</dbReference>
<dbReference type="InterPro" id="IPR036849">
    <property type="entry name" value="Enolase-like_C_sf"/>
</dbReference>
<protein>
    <submittedName>
        <fullName evidence="5">Mandelate racemase/muconate lactonizing enzyme family protein</fullName>
    </submittedName>
</protein>
<dbReference type="InterPro" id="IPR029065">
    <property type="entry name" value="Enolase_C-like"/>
</dbReference>
<dbReference type="Proteomes" id="UP000594632">
    <property type="component" value="Chromosome"/>
</dbReference>
<name>A0A7S9IHL5_SACSO</name>
<keyword evidence="3" id="KW-0460">Magnesium</keyword>
<feature type="domain" description="Mandelate racemase/muconate lactonizing enzyme C-terminal" evidence="4">
    <location>
        <begin position="134"/>
        <end position="238"/>
    </location>
</feature>
<dbReference type="InterPro" id="IPR013342">
    <property type="entry name" value="Mandelate_racemase_C"/>
</dbReference>
<comment type="cofactor">
    <cofactor evidence="1">
        <name>Mg(2+)</name>
        <dbReference type="ChEBI" id="CHEBI:18420"/>
    </cofactor>
</comment>
<evidence type="ECO:0000256" key="2">
    <source>
        <dbReference type="ARBA" id="ARBA00022723"/>
    </source>
</evidence>
<dbReference type="Pfam" id="PF13378">
    <property type="entry name" value="MR_MLE_C"/>
    <property type="match status" value="1"/>
</dbReference>
<dbReference type="SFLD" id="SFLDS00001">
    <property type="entry name" value="Enolase"/>
    <property type="match status" value="1"/>
</dbReference>
<reference evidence="5 6" key="1">
    <citation type="journal article" date="2020" name="Nat. Commun.">
        <title>The structures of two archaeal type IV pili illuminate evolutionary relationships.</title>
        <authorList>
            <person name="Wang F."/>
            <person name="Baquero D.P."/>
            <person name="Su Z."/>
            <person name="Beltran L.C."/>
            <person name="Prangishvili D."/>
            <person name="Krupovic M."/>
            <person name="Egelman E.H."/>
        </authorList>
    </citation>
    <scope>NUCLEOTIDE SEQUENCE [LARGE SCALE GENOMIC DNA]</scope>
    <source>
        <strain evidence="5 6">POZ149</strain>
    </source>
</reference>
<dbReference type="GO" id="GO:0016836">
    <property type="term" value="F:hydro-lyase activity"/>
    <property type="evidence" value="ECO:0007669"/>
    <property type="project" value="TreeGrafter"/>
</dbReference>
<dbReference type="InterPro" id="IPR013341">
    <property type="entry name" value="Mandelate_racemase_N_dom"/>
</dbReference>
<dbReference type="SUPFAM" id="SSF51604">
    <property type="entry name" value="Enolase C-terminal domain-like"/>
    <property type="match status" value="1"/>
</dbReference>
<dbReference type="PANTHER" id="PTHR13794">
    <property type="entry name" value="ENOLASE SUPERFAMILY, MANDELATE RACEMASE"/>
    <property type="match status" value="1"/>
</dbReference>
<proteinExistence type="predicted"/>
<evidence type="ECO:0000256" key="1">
    <source>
        <dbReference type="ARBA" id="ARBA00001946"/>
    </source>
</evidence>
<dbReference type="InterPro" id="IPR029017">
    <property type="entry name" value="Enolase-like_N"/>
</dbReference>
<dbReference type="SUPFAM" id="SSF54826">
    <property type="entry name" value="Enolase N-terminal domain-like"/>
    <property type="match status" value="1"/>
</dbReference>
<gene>
    <name evidence="5" type="ORF">HFC64_05150</name>
</gene>
<evidence type="ECO:0000313" key="5">
    <source>
        <dbReference type="EMBL" id="QPG49296.1"/>
    </source>
</evidence>
<dbReference type="Gene3D" id="3.30.390.10">
    <property type="entry name" value="Enolase-like, N-terminal domain"/>
    <property type="match status" value="1"/>
</dbReference>
<evidence type="ECO:0000313" key="6">
    <source>
        <dbReference type="Proteomes" id="UP000594632"/>
    </source>
</evidence>
<evidence type="ECO:0000259" key="4">
    <source>
        <dbReference type="SMART" id="SM00922"/>
    </source>
</evidence>
<dbReference type="AlphaFoldDB" id="A0A7S9IHL5"/>
<keyword evidence="2" id="KW-0479">Metal-binding</keyword>
<dbReference type="InterPro" id="IPR046945">
    <property type="entry name" value="RHMD-like"/>
</dbReference>
<dbReference type="PANTHER" id="PTHR13794:SF58">
    <property type="entry name" value="MITOCHONDRIAL ENOLASE SUPERFAMILY MEMBER 1"/>
    <property type="match status" value="1"/>
</dbReference>